<evidence type="ECO:0000313" key="1">
    <source>
        <dbReference type="EMBL" id="RNA21850.1"/>
    </source>
</evidence>
<dbReference type="AlphaFoldDB" id="A0A3M7RE94"/>
<dbReference type="EMBL" id="REGN01003581">
    <property type="protein sequence ID" value="RNA21850.1"/>
    <property type="molecule type" value="Genomic_DNA"/>
</dbReference>
<reference evidence="1 2" key="1">
    <citation type="journal article" date="2018" name="Sci. Rep.">
        <title>Genomic signatures of local adaptation to the degree of environmental predictability in rotifers.</title>
        <authorList>
            <person name="Franch-Gras L."/>
            <person name="Hahn C."/>
            <person name="Garcia-Roger E.M."/>
            <person name="Carmona M.J."/>
            <person name="Serra M."/>
            <person name="Gomez A."/>
        </authorList>
    </citation>
    <scope>NUCLEOTIDE SEQUENCE [LARGE SCALE GENOMIC DNA]</scope>
    <source>
        <strain evidence="1">HYR1</strain>
    </source>
</reference>
<protein>
    <submittedName>
        <fullName evidence="1">Uncharacterized protein</fullName>
    </submittedName>
</protein>
<gene>
    <name evidence="1" type="ORF">BpHYR1_027881</name>
</gene>
<proteinExistence type="predicted"/>
<evidence type="ECO:0000313" key="2">
    <source>
        <dbReference type="Proteomes" id="UP000276133"/>
    </source>
</evidence>
<keyword evidence="2" id="KW-1185">Reference proteome</keyword>
<dbReference type="Proteomes" id="UP000276133">
    <property type="component" value="Unassembled WGS sequence"/>
</dbReference>
<sequence>MIFTWKVDFSPEVCSIRIKIGLLEHKGFYWEFRKKPGNELFFEVDHLYSYQYSMLIQNMYFDNNIFFLQKAIRICHNGFINHVRKIY</sequence>
<name>A0A3M7RE94_BRAPC</name>
<organism evidence="1 2">
    <name type="scientific">Brachionus plicatilis</name>
    <name type="common">Marine rotifer</name>
    <name type="synonym">Brachionus muelleri</name>
    <dbReference type="NCBI Taxonomy" id="10195"/>
    <lineage>
        <taxon>Eukaryota</taxon>
        <taxon>Metazoa</taxon>
        <taxon>Spiralia</taxon>
        <taxon>Gnathifera</taxon>
        <taxon>Rotifera</taxon>
        <taxon>Eurotatoria</taxon>
        <taxon>Monogononta</taxon>
        <taxon>Pseudotrocha</taxon>
        <taxon>Ploima</taxon>
        <taxon>Brachionidae</taxon>
        <taxon>Brachionus</taxon>
    </lineage>
</organism>
<accession>A0A3M7RE94</accession>
<comment type="caution">
    <text evidence="1">The sequence shown here is derived from an EMBL/GenBank/DDBJ whole genome shotgun (WGS) entry which is preliminary data.</text>
</comment>